<accession>A0ABR0E5C4</accession>
<proteinExistence type="predicted"/>
<protein>
    <submittedName>
        <fullName evidence="1">Uncharacterized protein</fullName>
    </submittedName>
</protein>
<keyword evidence="2" id="KW-1185">Reference proteome</keyword>
<evidence type="ECO:0000313" key="1">
    <source>
        <dbReference type="EMBL" id="KAK4496431.1"/>
    </source>
</evidence>
<sequence>MSTPRPFPNFSMLANYRPPFKFLIVCASITAVVTESLDNGRMKKAKRLVERAYPGCKVERKFVDREIPRFTPIPEMFDYMVDCSACGKAELSGLKRIKGWSIVDA</sequence>
<dbReference type="Proteomes" id="UP001305779">
    <property type="component" value="Unassembled WGS sequence"/>
</dbReference>
<dbReference type="EMBL" id="JAXOVC010000010">
    <property type="protein sequence ID" value="KAK4496431.1"/>
    <property type="molecule type" value="Genomic_DNA"/>
</dbReference>
<reference evidence="1 2" key="1">
    <citation type="journal article" date="2023" name="G3 (Bethesda)">
        <title>A chromosome-level genome assembly of Zasmidium syzygii isolated from banana leaves.</title>
        <authorList>
            <person name="van Westerhoven A.C."/>
            <person name="Mehrabi R."/>
            <person name="Talebi R."/>
            <person name="Steentjes M.B.F."/>
            <person name="Corcolon B."/>
            <person name="Chong P.A."/>
            <person name="Kema G.H.J."/>
            <person name="Seidl M.F."/>
        </authorList>
    </citation>
    <scope>NUCLEOTIDE SEQUENCE [LARGE SCALE GENOMIC DNA]</scope>
    <source>
        <strain evidence="1 2">P124</strain>
    </source>
</reference>
<name>A0ABR0E5C4_ZASCE</name>
<gene>
    <name evidence="1" type="ORF">PRZ48_012411</name>
</gene>
<evidence type="ECO:0000313" key="2">
    <source>
        <dbReference type="Proteomes" id="UP001305779"/>
    </source>
</evidence>
<organism evidence="1 2">
    <name type="scientific">Zasmidium cellare</name>
    <name type="common">Wine cellar mold</name>
    <name type="synonym">Racodium cellare</name>
    <dbReference type="NCBI Taxonomy" id="395010"/>
    <lineage>
        <taxon>Eukaryota</taxon>
        <taxon>Fungi</taxon>
        <taxon>Dikarya</taxon>
        <taxon>Ascomycota</taxon>
        <taxon>Pezizomycotina</taxon>
        <taxon>Dothideomycetes</taxon>
        <taxon>Dothideomycetidae</taxon>
        <taxon>Mycosphaerellales</taxon>
        <taxon>Mycosphaerellaceae</taxon>
        <taxon>Zasmidium</taxon>
    </lineage>
</organism>
<comment type="caution">
    <text evidence="1">The sequence shown here is derived from an EMBL/GenBank/DDBJ whole genome shotgun (WGS) entry which is preliminary data.</text>
</comment>